<comment type="caution">
    <text evidence="1">The sequence shown here is derived from an EMBL/GenBank/DDBJ whole genome shotgun (WGS) entry which is preliminary data.</text>
</comment>
<reference evidence="1" key="1">
    <citation type="submission" date="2024-03" db="EMBL/GenBank/DDBJ databases">
        <title>WGS assembly of Saponaria officinalis var. Norfolk2.</title>
        <authorList>
            <person name="Jenkins J."/>
            <person name="Shu S."/>
            <person name="Grimwood J."/>
            <person name="Barry K."/>
            <person name="Goodstein D."/>
            <person name="Schmutz J."/>
            <person name="Leebens-Mack J."/>
            <person name="Osbourn A."/>
        </authorList>
    </citation>
    <scope>NUCLEOTIDE SEQUENCE [LARGE SCALE GENOMIC DNA]</scope>
    <source>
        <strain evidence="1">JIC</strain>
    </source>
</reference>
<keyword evidence="2" id="KW-1185">Reference proteome</keyword>
<evidence type="ECO:0000313" key="2">
    <source>
        <dbReference type="Proteomes" id="UP001443914"/>
    </source>
</evidence>
<organism evidence="1 2">
    <name type="scientific">Saponaria officinalis</name>
    <name type="common">Common soapwort</name>
    <name type="synonym">Lychnis saponaria</name>
    <dbReference type="NCBI Taxonomy" id="3572"/>
    <lineage>
        <taxon>Eukaryota</taxon>
        <taxon>Viridiplantae</taxon>
        <taxon>Streptophyta</taxon>
        <taxon>Embryophyta</taxon>
        <taxon>Tracheophyta</taxon>
        <taxon>Spermatophyta</taxon>
        <taxon>Magnoliopsida</taxon>
        <taxon>eudicotyledons</taxon>
        <taxon>Gunneridae</taxon>
        <taxon>Pentapetalae</taxon>
        <taxon>Caryophyllales</taxon>
        <taxon>Caryophyllaceae</taxon>
        <taxon>Caryophylleae</taxon>
        <taxon>Saponaria</taxon>
    </lineage>
</organism>
<proteinExistence type="predicted"/>
<name>A0AAW1J747_SAPOF</name>
<protein>
    <submittedName>
        <fullName evidence="1">Uncharacterized protein</fullName>
    </submittedName>
</protein>
<dbReference type="EMBL" id="JBDFQZ010000008">
    <property type="protein sequence ID" value="KAK9698668.1"/>
    <property type="molecule type" value="Genomic_DNA"/>
</dbReference>
<dbReference type="AlphaFoldDB" id="A0AAW1J747"/>
<accession>A0AAW1J747</accession>
<dbReference type="Proteomes" id="UP001443914">
    <property type="component" value="Unassembled WGS sequence"/>
</dbReference>
<gene>
    <name evidence="1" type="ORF">RND81_08G122200</name>
</gene>
<sequence>MSPINSKKKKLIDFFISLASPIRIDLYYFLSGSKNCGVPEIDISTNFDGSEKLRRSRTGVHRRSKIFEAFSPSWASRLSTLQLEGGVIEPLEQRLLPRI</sequence>
<evidence type="ECO:0000313" key="1">
    <source>
        <dbReference type="EMBL" id="KAK9698668.1"/>
    </source>
</evidence>